<dbReference type="FunFam" id="3.60.110.10:FF:000004">
    <property type="entry name" value="Carbon-nitrogen hydrolase"/>
    <property type="match status" value="1"/>
</dbReference>
<dbReference type="GO" id="GO:0050152">
    <property type="term" value="F:omega-amidase activity"/>
    <property type="evidence" value="ECO:0007669"/>
    <property type="project" value="UniProtKB-EC"/>
</dbReference>
<organism evidence="7 8">
    <name type="scientific">Amphritea opalescens</name>
    <dbReference type="NCBI Taxonomy" id="2490544"/>
    <lineage>
        <taxon>Bacteria</taxon>
        <taxon>Pseudomonadati</taxon>
        <taxon>Pseudomonadota</taxon>
        <taxon>Gammaproteobacteria</taxon>
        <taxon>Oceanospirillales</taxon>
        <taxon>Oceanospirillaceae</taxon>
        <taxon>Amphritea</taxon>
    </lineage>
</organism>
<dbReference type="Pfam" id="PF00795">
    <property type="entry name" value="CN_hydrolase"/>
    <property type="match status" value="1"/>
</dbReference>
<comment type="caution">
    <text evidence="7">The sequence shown here is derived from an EMBL/GenBank/DDBJ whole genome shotgun (WGS) entry which is preliminary data.</text>
</comment>
<evidence type="ECO:0000256" key="5">
    <source>
        <dbReference type="ARBA" id="ARBA00072139"/>
    </source>
</evidence>
<dbReference type="EC" id="3.5.1.3" evidence="3"/>
<evidence type="ECO:0000313" key="8">
    <source>
        <dbReference type="Proteomes" id="UP000283087"/>
    </source>
</evidence>
<dbReference type="InterPro" id="IPR052737">
    <property type="entry name" value="Omega-amidase_YafV"/>
</dbReference>
<dbReference type="PROSITE" id="PS01227">
    <property type="entry name" value="UPF0012"/>
    <property type="match status" value="1"/>
</dbReference>
<dbReference type="InterPro" id="IPR001110">
    <property type="entry name" value="UPF0012_CS"/>
</dbReference>
<keyword evidence="8" id="KW-1185">Reference proteome</keyword>
<comment type="similarity">
    <text evidence="1">Belongs to the carbon-nitrogen hydrolase superfamily. NIT1/NIT2 family.</text>
</comment>
<dbReference type="InterPro" id="IPR003010">
    <property type="entry name" value="C-N_Hydrolase"/>
</dbReference>
<evidence type="ECO:0000256" key="3">
    <source>
        <dbReference type="ARBA" id="ARBA00039118"/>
    </source>
</evidence>
<dbReference type="PANTHER" id="PTHR47799">
    <property type="entry name" value="OMEGA-AMIDASE YAFV"/>
    <property type="match status" value="1"/>
</dbReference>
<name>A0A430KRY4_9GAMM</name>
<protein>
    <recommendedName>
        <fullName evidence="5">Omega-amidase YafV</fullName>
        <ecNumber evidence="3">3.5.1.3</ecNumber>
    </recommendedName>
</protein>
<evidence type="ECO:0000259" key="6">
    <source>
        <dbReference type="PROSITE" id="PS50263"/>
    </source>
</evidence>
<dbReference type="InterPro" id="IPR036526">
    <property type="entry name" value="C-N_Hydrolase_sf"/>
</dbReference>
<dbReference type="NCBIfam" id="NF007757">
    <property type="entry name" value="PRK10438.1"/>
    <property type="match status" value="1"/>
</dbReference>
<proteinExistence type="inferred from homology"/>
<evidence type="ECO:0000256" key="1">
    <source>
        <dbReference type="ARBA" id="ARBA00010613"/>
    </source>
</evidence>
<accession>A0A430KRY4</accession>
<dbReference type="SUPFAM" id="SSF56317">
    <property type="entry name" value="Carbon-nitrogen hydrolase"/>
    <property type="match status" value="1"/>
</dbReference>
<dbReference type="PANTHER" id="PTHR47799:SF1">
    <property type="entry name" value="OMEGA-AMIDASE YAFV"/>
    <property type="match status" value="1"/>
</dbReference>
<dbReference type="Proteomes" id="UP000283087">
    <property type="component" value="Unassembled WGS sequence"/>
</dbReference>
<reference evidence="7 8" key="1">
    <citation type="submission" date="2018-11" db="EMBL/GenBank/DDBJ databases">
        <title>The draft genome sequence of Amphritea opalescens ANRC-JH13T.</title>
        <authorList>
            <person name="Fang Z."/>
            <person name="Zhang Y."/>
            <person name="Han X."/>
        </authorList>
    </citation>
    <scope>NUCLEOTIDE SEQUENCE [LARGE SCALE GENOMIC DNA]</scope>
    <source>
        <strain evidence="7 8">ANRC-JH13</strain>
    </source>
</reference>
<dbReference type="RefSeq" id="WP_126158309.1">
    <property type="nucleotide sequence ID" value="NZ_RQXW01000006.1"/>
</dbReference>
<dbReference type="CDD" id="cd07575">
    <property type="entry name" value="Xc-1258_like"/>
    <property type="match status" value="1"/>
</dbReference>
<feature type="domain" description="CN hydrolase" evidence="6">
    <location>
        <begin position="4"/>
        <end position="242"/>
    </location>
</feature>
<dbReference type="EMBL" id="RQXW01000006">
    <property type="protein sequence ID" value="RTE66236.1"/>
    <property type="molecule type" value="Genomic_DNA"/>
</dbReference>
<gene>
    <name evidence="7" type="ORF">EH243_08965</name>
</gene>
<dbReference type="PROSITE" id="PS50263">
    <property type="entry name" value="CN_HYDROLASE"/>
    <property type="match status" value="1"/>
</dbReference>
<evidence type="ECO:0000313" key="7">
    <source>
        <dbReference type="EMBL" id="RTE66236.1"/>
    </source>
</evidence>
<keyword evidence="2 7" id="KW-0378">Hydrolase</keyword>
<dbReference type="AlphaFoldDB" id="A0A430KRY4"/>
<dbReference type="GO" id="GO:0106008">
    <property type="term" value="F:2-oxoglutaramate amidase activity"/>
    <property type="evidence" value="ECO:0007669"/>
    <property type="project" value="TreeGrafter"/>
</dbReference>
<comment type="catalytic activity">
    <reaction evidence="4">
        <text>a monoamide of a dicarboxylate + H2O = a dicarboxylate + NH4(+)</text>
        <dbReference type="Rhea" id="RHEA:11716"/>
        <dbReference type="ChEBI" id="CHEBI:15377"/>
        <dbReference type="ChEBI" id="CHEBI:28938"/>
        <dbReference type="ChEBI" id="CHEBI:28965"/>
        <dbReference type="ChEBI" id="CHEBI:77450"/>
        <dbReference type="EC" id="3.5.1.3"/>
    </reaction>
</comment>
<sequence>MQNLKITLIQPDMLWQNPAENRQMYERLMDQNASDTQLVLLPEMFTTGFTMDSRLAAEPMGGDTCQWLQQQAIQRGVAITGSLAVAVDDGYVNRMIFTFPDGTQSYYDKRHLFRMAGEHERYQPGDQRVIVEYAGWRILLQVCYDLRFPVFSRNNNDYDLALYVANWPAPRRQPWRKLLQARAIENLCYVAGVNRVGQDANGHDYSGDSLLVDFKGDLLIDREPGIPFCATETLSASALTDFNQKFPAWMDADSFLITEAE</sequence>
<dbReference type="Gene3D" id="3.60.110.10">
    <property type="entry name" value="Carbon-nitrogen hydrolase"/>
    <property type="match status" value="1"/>
</dbReference>
<evidence type="ECO:0000256" key="2">
    <source>
        <dbReference type="ARBA" id="ARBA00022801"/>
    </source>
</evidence>
<dbReference type="OrthoDB" id="9811121at2"/>
<evidence type="ECO:0000256" key="4">
    <source>
        <dbReference type="ARBA" id="ARBA00052904"/>
    </source>
</evidence>